<reference evidence="2" key="1">
    <citation type="submission" date="2005-10" db="EMBL/GenBank/DDBJ databases">
        <authorList>
            <person name="Loftus B.J."/>
            <person name="Nene V.M."/>
            <person name="Hannick L.I."/>
            <person name="Bidwell S."/>
            <person name="Haas B."/>
            <person name="Amedeo P."/>
            <person name="Orvis J."/>
            <person name="Wortman J.R."/>
            <person name="White O.R."/>
            <person name="Salzberg S."/>
            <person name="Shumway M."/>
            <person name="Koo H."/>
            <person name="Zhao Y."/>
            <person name="Holmes M."/>
            <person name="Miller J."/>
            <person name="Schatz M."/>
            <person name="Pop M."/>
            <person name="Pai G."/>
            <person name="Utterback T."/>
            <person name="Rogers Y.-H."/>
            <person name="Kravitz S."/>
            <person name="Fraser C.M."/>
        </authorList>
    </citation>
    <scope>NUCLEOTIDE SEQUENCE</scope>
    <source>
        <strain evidence="2">Liverpool</strain>
    </source>
</reference>
<feature type="region of interest" description="Disordered" evidence="1">
    <location>
        <begin position="1"/>
        <end position="20"/>
    </location>
</feature>
<name>Q16GD1_AEDAE</name>
<reference evidence="2" key="3">
    <citation type="submission" date="2012-09" db="EMBL/GenBank/DDBJ databases">
        <authorList>
            <consortium name="VectorBase"/>
        </authorList>
    </citation>
    <scope>NUCLEOTIDE SEQUENCE</scope>
    <source>
        <strain evidence="2">Liverpool</strain>
    </source>
</reference>
<organism evidence="2 3">
    <name type="scientific">Aedes aegypti</name>
    <name type="common">Yellowfever mosquito</name>
    <name type="synonym">Culex aegypti</name>
    <dbReference type="NCBI Taxonomy" id="7159"/>
    <lineage>
        <taxon>Eukaryota</taxon>
        <taxon>Metazoa</taxon>
        <taxon>Ecdysozoa</taxon>
        <taxon>Arthropoda</taxon>
        <taxon>Hexapoda</taxon>
        <taxon>Insecta</taxon>
        <taxon>Pterygota</taxon>
        <taxon>Neoptera</taxon>
        <taxon>Endopterygota</taxon>
        <taxon>Diptera</taxon>
        <taxon>Nematocera</taxon>
        <taxon>Culicoidea</taxon>
        <taxon>Culicidae</taxon>
        <taxon>Culicinae</taxon>
        <taxon>Aedini</taxon>
        <taxon>Aedes</taxon>
        <taxon>Stegomyia</taxon>
    </lineage>
</organism>
<dbReference type="VEuPathDB" id="VectorBase:AAEL018276"/>
<dbReference type="AlphaFoldDB" id="Q16GD1"/>
<evidence type="ECO:0000313" key="2">
    <source>
        <dbReference type="EMBL" id="EAT33294.1"/>
    </source>
</evidence>
<evidence type="ECO:0000313" key="3">
    <source>
        <dbReference type="Proteomes" id="UP000682892"/>
    </source>
</evidence>
<accession>Q16GD1</accession>
<protein>
    <submittedName>
        <fullName evidence="2">AAEL014424-PA</fullName>
    </submittedName>
</protein>
<proteinExistence type="predicted"/>
<dbReference type="EMBL" id="CH478293">
    <property type="protein sequence ID" value="EAT33294.1"/>
    <property type="molecule type" value="Genomic_DNA"/>
</dbReference>
<gene>
    <name evidence="2" type="ORF">AaeL_AAEL014424</name>
</gene>
<evidence type="ECO:0000256" key="1">
    <source>
        <dbReference type="SAM" id="MobiDB-lite"/>
    </source>
</evidence>
<sequence length="101" mass="11587">MENNRNENTGSGDNVDDSLTSETISKRMSFDYMNASFEIGRKKRKLYEMSDISMDANNIDVDDKNVSQDSLTLSHCSMAVQSPWETRRMKADLIEARSRVR</sequence>
<dbReference type="HOGENOM" id="CLU_393441_0_0_1"/>
<reference evidence="2" key="2">
    <citation type="journal article" date="2007" name="Science">
        <title>Genome sequence of Aedes aegypti, a major arbovirus vector.</title>
        <authorList>
            <person name="Nene V."/>
            <person name="Wortman J.R."/>
            <person name="Lawson D."/>
            <person name="Haas B."/>
            <person name="Kodira C."/>
            <person name="Tu Z.J."/>
            <person name="Loftus B."/>
            <person name="Xi Z."/>
            <person name="Megy K."/>
            <person name="Grabherr M."/>
            <person name="Ren Q."/>
            <person name="Zdobnov E.M."/>
            <person name="Lobo N.F."/>
            <person name="Campbell K.S."/>
            <person name="Brown S.E."/>
            <person name="Bonaldo M.F."/>
            <person name="Zhu J."/>
            <person name="Sinkins S.P."/>
            <person name="Hogenkamp D.G."/>
            <person name="Amedeo P."/>
            <person name="Arensburger P."/>
            <person name="Atkinson P.W."/>
            <person name="Bidwell S."/>
            <person name="Biedler J."/>
            <person name="Birney E."/>
            <person name="Bruggner R.V."/>
            <person name="Costas J."/>
            <person name="Coy M.R."/>
            <person name="Crabtree J."/>
            <person name="Crawford M."/>
            <person name="Debruyn B."/>
            <person name="Decaprio D."/>
            <person name="Eiglmeier K."/>
            <person name="Eisenstadt E."/>
            <person name="El-Dorry H."/>
            <person name="Gelbart W.M."/>
            <person name="Gomes S.L."/>
            <person name="Hammond M."/>
            <person name="Hannick L.I."/>
            <person name="Hogan J.R."/>
            <person name="Holmes M.H."/>
            <person name="Jaffe D."/>
            <person name="Johnston J.S."/>
            <person name="Kennedy R.C."/>
            <person name="Koo H."/>
            <person name="Kravitz S."/>
            <person name="Kriventseva E.V."/>
            <person name="Kulp D."/>
            <person name="Labutti K."/>
            <person name="Lee E."/>
            <person name="Li S."/>
            <person name="Lovin D.D."/>
            <person name="Mao C."/>
            <person name="Mauceli E."/>
            <person name="Menck C.F."/>
            <person name="Miller J.R."/>
            <person name="Montgomery P."/>
            <person name="Mori A."/>
            <person name="Nascimento A.L."/>
            <person name="Naveira H.F."/>
            <person name="Nusbaum C."/>
            <person name="O'leary S."/>
            <person name="Orvis J."/>
            <person name="Pertea M."/>
            <person name="Quesneville H."/>
            <person name="Reidenbach K.R."/>
            <person name="Rogers Y.H."/>
            <person name="Roth C.W."/>
            <person name="Schneider J.R."/>
            <person name="Schatz M."/>
            <person name="Shumway M."/>
            <person name="Stanke M."/>
            <person name="Stinson E.O."/>
            <person name="Tubio J.M."/>
            <person name="Vanzee J.P."/>
            <person name="Verjovski-Almeida S."/>
            <person name="Werner D."/>
            <person name="White O."/>
            <person name="Wyder S."/>
            <person name="Zeng Q."/>
            <person name="Zhao Q."/>
            <person name="Zhao Y."/>
            <person name="Hill C.A."/>
            <person name="Raikhel A.S."/>
            <person name="Soares M.B."/>
            <person name="Knudson D.L."/>
            <person name="Lee N.H."/>
            <person name="Galagan J."/>
            <person name="Salzberg S.L."/>
            <person name="Paulsen I.T."/>
            <person name="Dimopoulos G."/>
            <person name="Collins F.H."/>
            <person name="Birren B."/>
            <person name="Fraser-Liggett C.M."/>
            <person name="Severson D.W."/>
        </authorList>
    </citation>
    <scope>NUCLEOTIDE SEQUENCE [LARGE SCALE GENOMIC DNA]</scope>
    <source>
        <strain evidence="2">Liverpool</strain>
    </source>
</reference>
<dbReference type="Proteomes" id="UP000682892">
    <property type="component" value="Unassembled WGS sequence"/>
</dbReference>
<dbReference type="STRING" id="7159.Q16GD1"/>